<evidence type="ECO:0000313" key="7">
    <source>
        <dbReference type="Proteomes" id="UP000625079"/>
    </source>
</evidence>
<evidence type="ECO:0008006" key="8">
    <source>
        <dbReference type="Google" id="ProtNLM"/>
    </source>
</evidence>
<comment type="subcellular location">
    <subcellularLocation>
        <location evidence="1">Membrane</location>
        <topology evidence="1">Multi-pass membrane protein</topology>
    </subcellularLocation>
</comment>
<dbReference type="GO" id="GO:0016020">
    <property type="term" value="C:membrane"/>
    <property type="evidence" value="ECO:0007669"/>
    <property type="project" value="UniProtKB-SubCell"/>
</dbReference>
<dbReference type="PANTHER" id="PTHR12714:SF9">
    <property type="entry name" value="PROTEIN-S-ISOPRENYLCYSTEINE O-METHYLTRANSFERASE"/>
    <property type="match status" value="1"/>
</dbReference>
<evidence type="ECO:0000256" key="5">
    <source>
        <dbReference type="SAM" id="Phobius"/>
    </source>
</evidence>
<dbReference type="AlphaFoldDB" id="A0AA87W6T9"/>
<dbReference type="GO" id="GO:0004671">
    <property type="term" value="F:protein C-terminal S-isoprenylcysteine carboxyl O-methyltransferase activity"/>
    <property type="evidence" value="ECO:0007669"/>
    <property type="project" value="InterPro"/>
</dbReference>
<keyword evidence="4 5" id="KW-0472">Membrane</keyword>
<dbReference type="Gene3D" id="1.20.120.1630">
    <property type="match status" value="1"/>
</dbReference>
<feature type="transmembrane region" description="Helical" evidence="5">
    <location>
        <begin position="51"/>
        <end position="72"/>
    </location>
</feature>
<evidence type="ECO:0000256" key="3">
    <source>
        <dbReference type="ARBA" id="ARBA00022989"/>
    </source>
</evidence>
<evidence type="ECO:0000256" key="4">
    <source>
        <dbReference type="ARBA" id="ARBA00023136"/>
    </source>
</evidence>
<evidence type="ECO:0000256" key="1">
    <source>
        <dbReference type="ARBA" id="ARBA00004141"/>
    </source>
</evidence>
<evidence type="ECO:0000313" key="6">
    <source>
        <dbReference type="EMBL" id="GGI22830.1"/>
    </source>
</evidence>
<dbReference type="EMBL" id="BMHC01000002">
    <property type="protein sequence ID" value="GGI22830.1"/>
    <property type="molecule type" value="Genomic_DNA"/>
</dbReference>
<feature type="transmembrane region" description="Helical" evidence="5">
    <location>
        <begin position="168"/>
        <end position="192"/>
    </location>
</feature>
<evidence type="ECO:0000256" key="2">
    <source>
        <dbReference type="ARBA" id="ARBA00022692"/>
    </source>
</evidence>
<proteinExistence type="predicted"/>
<dbReference type="Proteomes" id="UP000625079">
    <property type="component" value="Unassembled WGS sequence"/>
</dbReference>
<sequence length="232" mass="25282">MQARSSSQRIQMSNMHSLLLLIAAGLGTAAFIALAILGWGGLRPFFSHAPLTVLTVVTVVLTIASMFTAGNLSPGVREDRSNRWVLAAFAALGILIGWLPALTDRLDWGTIDGDTTRWCGVVIYTMGGGLRLWPVFVLGNRFSGLVAIQPEHRLVTTGPYRWIRHPSYLGMLLCVLGWALAFRSLAGVLLAAATVMPLIARMDAEEALLIGAFGEQYRTYRVRTARLLPGIY</sequence>
<dbReference type="Pfam" id="PF04140">
    <property type="entry name" value="ICMT"/>
    <property type="match status" value="1"/>
</dbReference>
<accession>A0AA87W6T9</accession>
<protein>
    <recommendedName>
        <fullName evidence="8">Isoprenylcysteine carboxylmethyltransferase family protein</fullName>
    </recommendedName>
</protein>
<gene>
    <name evidence="6" type="ORF">GCM10010987_21360</name>
</gene>
<comment type="caution">
    <text evidence="6">The sequence shown here is derived from an EMBL/GenBank/DDBJ whole genome shotgun (WGS) entry which is preliminary data.</text>
</comment>
<keyword evidence="3 5" id="KW-1133">Transmembrane helix</keyword>
<name>A0AA87W6T9_9BRAD</name>
<reference evidence="6" key="1">
    <citation type="journal article" date="2014" name="Int. J. Syst. Evol. Microbiol.">
        <title>Complete genome sequence of Corynebacterium casei LMG S-19264T (=DSM 44701T), isolated from a smear-ripened cheese.</title>
        <authorList>
            <consortium name="US DOE Joint Genome Institute (JGI-PGF)"/>
            <person name="Walter F."/>
            <person name="Albersmeier A."/>
            <person name="Kalinowski J."/>
            <person name="Ruckert C."/>
        </authorList>
    </citation>
    <scope>NUCLEOTIDE SEQUENCE</scope>
    <source>
        <strain evidence="6">CGMCC 1.15034</strain>
    </source>
</reference>
<reference evidence="6" key="2">
    <citation type="submission" date="2022-12" db="EMBL/GenBank/DDBJ databases">
        <authorList>
            <person name="Sun Q."/>
            <person name="Zhou Y."/>
        </authorList>
    </citation>
    <scope>NUCLEOTIDE SEQUENCE</scope>
    <source>
        <strain evidence="6">CGMCC 1.15034</strain>
    </source>
</reference>
<feature type="transmembrane region" description="Helical" evidence="5">
    <location>
        <begin position="18"/>
        <end position="39"/>
    </location>
</feature>
<dbReference type="PANTHER" id="PTHR12714">
    <property type="entry name" value="PROTEIN-S ISOPRENYLCYSTEINE O-METHYLTRANSFERASE"/>
    <property type="match status" value="1"/>
</dbReference>
<organism evidence="6 7">
    <name type="scientific">Bradyrhizobium guangdongense</name>
    <dbReference type="NCBI Taxonomy" id="1325090"/>
    <lineage>
        <taxon>Bacteria</taxon>
        <taxon>Pseudomonadati</taxon>
        <taxon>Pseudomonadota</taxon>
        <taxon>Alphaproteobacteria</taxon>
        <taxon>Hyphomicrobiales</taxon>
        <taxon>Nitrobacteraceae</taxon>
        <taxon>Bradyrhizobium</taxon>
    </lineage>
</organism>
<dbReference type="InterPro" id="IPR007269">
    <property type="entry name" value="ICMT_MeTrfase"/>
</dbReference>
<keyword evidence="2 5" id="KW-0812">Transmembrane</keyword>
<feature type="transmembrane region" description="Helical" evidence="5">
    <location>
        <begin position="84"/>
        <end position="102"/>
    </location>
</feature>